<feature type="transmembrane region" description="Helical" evidence="1">
    <location>
        <begin position="53"/>
        <end position="73"/>
    </location>
</feature>
<dbReference type="InterPro" id="IPR027268">
    <property type="entry name" value="Peptidase_M4/M1_CTD_sf"/>
</dbReference>
<feature type="transmembrane region" description="Helical" evidence="1">
    <location>
        <begin position="409"/>
        <end position="432"/>
    </location>
</feature>
<evidence type="ECO:0000256" key="1">
    <source>
        <dbReference type="SAM" id="Phobius"/>
    </source>
</evidence>
<feature type="transmembrane region" description="Helical" evidence="1">
    <location>
        <begin position="452"/>
        <end position="469"/>
    </location>
</feature>
<keyword evidence="3" id="KW-1185">Reference proteome</keyword>
<feature type="transmembrane region" description="Helical" evidence="1">
    <location>
        <begin position="103"/>
        <end position="126"/>
    </location>
</feature>
<gene>
    <name evidence="2" type="ORF">Pan216_28260</name>
</gene>
<keyword evidence="1" id="KW-0472">Membrane</keyword>
<feature type="transmembrane region" description="Helical" evidence="1">
    <location>
        <begin position="173"/>
        <end position="193"/>
    </location>
</feature>
<protein>
    <submittedName>
        <fullName evidence="2">ABC-2 family transporter protein</fullName>
    </submittedName>
</protein>
<dbReference type="OrthoDB" id="9814383at2"/>
<dbReference type="KEGG" id="knv:Pan216_28260"/>
<dbReference type="AlphaFoldDB" id="A0A518B4Q5"/>
<dbReference type="Gene3D" id="1.10.390.10">
    <property type="entry name" value="Neutral Protease Domain 2"/>
    <property type="match status" value="1"/>
</dbReference>
<accession>A0A518B4Q5</accession>
<feature type="transmembrane region" description="Helical" evidence="1">
    <location>
        <begin position="245"/>
        <end position="264"/>
    </location>
</feature>
<name>A0A518B4Q5_9BACT</name>
<proteinExistence type="predicted"/>
<dbReference type="EMBL" id="CP036279">
    <property type="protein sequence ID" value="QDU61960.1"/>
    <property type="molecule type" value="Genomic_DNA"/>
</dbReference>
<keyword evidence="1" id="KW-1133">Transmembrane helix</keyword>
<organism evidence="2 3">
    <name type="scientific">Kolteria novifilia</name>
    <dbReference type="NCBI Taxonomy" id="2527975"/>
    <lineage>
        <taxon>Bacteria</taxon>
        <taxon>Pseudomonadati</taxon>
        <taxon>Planctomycetota</taxon>
        <taxon>Planctomycetia</taxon>
        <taxon>Kolteriales</taxon>
        <taxon>Kolteriaceae</taxon>
        <taxon>Kolteria</taxon>
    </lineage>
</organism>
<feature type="transmembrane region" description="Helical" evidence="1">
    <location>
        <begin position="146"/>
        <end position="166"/>
    </location>
</feature>
<dbReference type="SUPFAM" id="SSF55486">
    <property type="entry name" value="Metalloproteases ('zincins'), catalytic domain"/>
    <property type="match status" value="1"/>
</dbReference>
<keyword evidence="1" id="KW-0812">Transmembrane</keyword>
<dbReference type="Proteomes" id="UP000317093">
    <property type="component" value="Chromosome"/>
</dbReference>
<reference evidence="2 3" key="1">
    <citation type="submission" date="2019-02" db="EMBL/GenBank/DDBJ databases">
        <title>Deep-cultivation of Planctomycetes and their phenomic and genomic characterization uncovers novel biology.</title>
        <authorList>
            <person name="Wiegand S."/>
            <person name="Jogler M."/>
            <person name="Boedeker C."/>
            <person name="Pinto D."/>
            <person name="Vollmers J."/>
            <person name="Rivas-Marin E."/>
            <person name="Kohn T."/>
            <person name="Peeters S.H."/>
            <person name="Heuer A."/>
            <person name="Rast P."/>
            <person name="Oberbeckmann S."/>
            <person name="Bunk B."/>
            <person name="Jeske O."/>
            <person name="Meyerdierks A."/>
            <person name="Storesund J.E."/>
            <person name="Kallscheuer N."/>
            <person name="Luecker S."/>
            <person name="Lage O.M."/>
            <person name="Pohl T."/>
            <person name="Merkel B.J."/>
            <person name="Hornburger P."/>
            <person name="Mueller R.-W."/>
            <person name="Bruemmer F."/>
            <person name="Labrenz M."/>
            <person name="Spormann A.M."/>
            <person name="Op den Camp H."/>
            <person name="Overmann J."/>
            <person name="Amann R."/>
            <person name="Jetten M.S.M."/>
            <person name="Mascher T."/>
            <person name="Medema M.H."/>
            <person name="Devos D.P."/>
            <person name="Kaster A.-K."/>
            <person name="Ovreas L."/>
            <person name="Rohde M."/>
            <person name="Galperin M.Y."/>
            <person name="Jogler C."/>
        </authorList>
    </citation>
    <scope>NUCLEOTIDE SEQUENCE [LARGE SCALE GENOMIC DNA]</scope>
    <source>
        <strain evidence="2 3">Pan216</strain>
    </source>
</reference>
<sequence length="1090" mass="122238">MFLQQMLLEWRIQRRRPLVWFCFLAFFSLALSDTMRAGWSAEGHVWINGAGIITNRAVIYSLLGVAAVAGIMSDPMTRDRAFRTEELVLTAPVDRITLGLGRFLVAFLVVIAAAAMFIPGMLLGTLASGIPPEVIGPTVPSHYAKAMGYFLIPNYFLLSALVFLISSRWQSKSLAFGSGIGALALWVTCRMMLGRGIFRQEVFSTYALLDPFGSIASFEFVVGRTVAQNNVLFPPLDGLLFTNRLIWIGVGCLFVVLGVALVPMRPRVTRLKRNSLLAGKSSNHAGIAPAKALGPTSWQASEPSPLVELVALLRWELMLICRQPSSKICLAFAAITIWWSAASSATYQFSLPSTDLLVHTTSYYFRKTLVLAIVWIASELIWRDQSLGVNELIDVQPSRDSVRFLSKTLTLVVVVVVFWMLAILVNISYQLAHGYVRLELGLYLTDSFIFKVPYYLFLAVLALSIQAIVRHRYIAIGIVLLVYVSETFLDALHWYHPLVRYGRVSHVWYSLMDGYGHFWKAHRWMLLYWSLGAVVVWLVGWGSYSRGTHPSPRRHYWRHRLLSARGGGALLVALSLFLGTGGYIWFQSTVNATWPPIDVDATYARVEATYGEQWRGVPQPRIVAIEGDLELIPSERRFELKGAYVLENQSEAAIEEILVLASPGLDVEEIAFDREAVLTHRDEALNIQTWRLSTPMEPGTRMEMSFRTANAPPTGIEVHAHGDGVPDVAPIEVIGNGTSLLNLQIMPAIGYTDRVEHKPAWKRRRYGLPKTWAAPSGDAAISQPHATLHLGWVESFEMVIHTAPDQTALHAGVLVDQWIEPNGRRGFRYRADRPTRGWSGILSGRYVKKKLSRDRLPDVEVFVDPQHVANGDFFGRSLHDAMEHFTNRYGPPPFETFRLGEQSLHYDGLGARGGLGFSSEVLGWKTDIDANGGEDIKRMAAVMMGLNWFGDQIIPANVAGAKVIHAGFPYWAASLYLHQHRDPNVDRRLRAQDLLEMFRGRGEMTDQEAPFAVEFKDSTLIRKKGSVLILYLAHLIGAEELERIIGAFLEKCRYRKAPYPTAAEFLDHLRAHIPEKYHPQLVHHPFLIFG</sequence>
<evidence type="ECO:0000313" key="3">
    <source>
        <dbReference type="Proteomes" id="UP000317093"/>
    </source>
</evidence>
<evidence type="ECO:0000313" key="2">
    <source>
        <dbReference type="EMBL" id="QDU61960.1"/>
    </source>
</evidence>
<feature type="transmembrane region" description="Helical" evidence="1">
    <location>
        <begin position="476"/>
        <end position="495"/>
    </location>
</feature>
<dbReference type="RefSeq" id="WP_145258479.1">
    <property type="nucleotide sequence ID" value="NZ_CP036279.1"/>
</dbReference>
<feature type="transmembrane region" description="Helical" evidence="1">
    <location>
        <begin position="526"/>
        <end position="545"/>
    </location>
</feature>
<feature type="transmembrane region" description="Helical" evidence="1">
    <location>
        <begin position="566"/>
        <end position="586"/>
    </location>
</feature>